<name>A0AA37WMK7_9GAMM</name>
<protein>
    <submittedName>
        <fullName evidence="6">TetR family transcriptional regulator</fullName>
    </submittedName>
</protein>
<comment type="caution">
    <text evidence="6">The sequence shown here is derived from an EMBL/GenBank/DDBJ whole genome shotgun (WGS) entry which is preliminary data.</text>
</comment>
<dbReference type="PRINTS" id="PR00455">
    <property type="entry name" value="HTHTETR"/>
</dbReference>
<evidence type="ECO:0000256" key="2">
    <source>
        <dbReference type="ARBA" id="ARBA00023125"/>
    </source>
</evidence>
<dbReference type="PROSITE" id="PS50977">
    <property type="entry name" value="HTH_TETR_2"/>
    <property type="match status" value="1"/>
</dbReference>
<organism evidence="6 7">
    <name type="scientific">Marinibactrum halimedae</name>
    <dbReference type="NCBI Taxonomy" id="1444977"/>
    <lineage>
        <taxon>Bacteria</taxon>
        <taxon>Pseudomonadati</taxon>
        <taxon>Pseudomonadota</taxon>
        <taxon>Gammaproteobacteria</taxon>
        <taxon>Cellvibrionales</taxon>
        <taxon>Cellvibrionaceae</taxon>
        <taxon>Marinibactrum</taxon>
    </lineage>
</organism>
<dbReference type="InterPro" id="IPR050109">
    <property type="entry name" value="HTH-type_TetR-like_transc_reg"/>
</dbReference>
<sequence>MNNEQEPNQGHAECLLQDTSLKTSKKSYHHGDLRTVLLDNAISILRTDGIQGLSMRKLATSADVSRTAPYHHFKDKKELLCAIAEEGFRLFSTRVDAKTIEPAPATLLIFTKQYLEFALKNKEVYELMFGSELWQQHSTTESLKTRAHASFRQYATAIKDWHEDKLINQAVDPLRFAQVSWSTLHGMSRLLIDGVYVDGEAIDAMCEETAQLFWSQLNPAVSF</sequence>
<dbReference type="PANTHER" id="PTHR30055">
    <property type="entry name" value="HTH-TYPE TRANSCRIPTIONAL REGULATOR RUTR"/>
    <property type="match status" value="1"/>
</dbReference>
<evidence type="ECO:0000256" key="4">
    <source>
        <dbReference type="PROSITE-ProRule" id="PRU00335"/>
    </source>
</evidence>
<dbReference type="RefSeq" id="WP_232593376.1">
    <property type="nucleotide sequence ID" value="NZ_BSPD01000029.1"/>
</dbReference>
<evidence type="ECO:0000313" key="6">
    <source>
        <dbReference type="EMBL" id="GLS25341.1"/>
    </source>
</evidence>
<keyword evidence="7" id="KW-1185">Reference proteome</keyword>
<dbReference type="EMBL" id="BSPD01000029">
    <property type="protein sequence ID" value="GLS25341.1"/>
    <property type="molecule type" value="Genomic_DNA"/>
</dbReference>
<dbReference type="Pfam" id="PF13305">
    <property type="entry name" value="TetR_C_33"/>
    <property type="match status" value="1"/>
</dbReference>
<dbReference type="SUPFAM" id="SSF48498">
    <property type="entry name" value="Tetracyclin repressor-like, C-terminal domain"/>
    <property type="match status" value="1"/>
</dbReference>
<feature type="DNA-binding region" description="H-T-H motif" evidence="4">
    <location>
        <begin position="54"/>
        <end position="73"/>
    </location>
</feature>
<accession>A0AA37WMK7</accession>
<dbReference type="GO" id="GO:0000976">
    <property type="term" value="F:transcription cis-regulatory region binding"/>
    <property type="evidence" value="ECO:0007669"/>
    <property type="project" value="TreeGrafter"/>
</dbReference>
<dbReference type="Gene3D" id="1.10.357.10">
    <property type="entry name" value="Tetracycline Repressor, domain 2"/>
    <property type="match status" value="1"/>
</dbReference>
<proteinExistence type="predicted"/>
<dbReference type="InterPro" id="IPR009057">
    <property type="entry name" value="Homeodomain-like_sf"/>
</dbReference>
<dbReference type="InterPro" id="IPR036271">
    <property type="entry name" value="Tet_transcr_reg_TetR-rel_C_sf"/>
</dbReference>
<feature type="domain" description="HTH tetR-type" evidence="5">
    <location>
        <begin position="31"/>
        <end position="91"/>
    </location>
</feature>
<evidence type="ECO:0000313" key="7">
    <source>
        <dbReference type="Proteomes" id="UP001156870"/>
    </source>
</evidence>
<dbReference type="Pfam" id="PF00440">
    <property type="entry name" value="TetR_N"/>
    <property type="match status" value="1"/>
</dbReference>
<keyword evidence="2 4" id="KW-0238">DNA-binding</keyword>
<dbReference type="AlphaFoldDB" id="A0AA37WMK7"/>
<dbReference type="GO" id="GO:0003700">
    <property type="term" value="F:DNA-binding transcription factor activity"/>
    <property type="evidence" value="ECO:0007669"/>
    <property type="project" value="TreeGrafter"/>
</dbReference>
<keyword evidence="3" id="KW-0804">Transcription</keyword>
<reference evidence="6 7" key="1">
    <citation type="journal article" date="2014" name="Int. J. Syst. Evol. Microbiol.">
        <title>Complete genome sequence of Corynebacterium casei LMG S-19264T (=DSM 44701T), isolated from a smear-ripened cheese.</title>
        <authorList>
            <consortium name="US DOE Joint Genome Institute (JGI-PGF)"/>
            <person name="Walter F."/>
            <person name="Albersmeier A."/>
            <person name="Kalinowski J."/>
            <person name="Ruckert C."/>
        </authorList>
    </citation>
    <scope>NUCLEOTIDE SEQUENCE [LARGE SCALE GENOMIC DNA]</scope>
    <source>
        <strain evidence="6 7">NBRC 110095</strain>
    </source>
</reference>
<gene>
    <name evidence="6" type="ORF">GCM10007877_10550</name>
</gene>
<dbReference type="Proteomes" id="UP001156870">
    <property type="component" value="Unassembled WGS sequence"/>
</dbReference>
<evidence type="ECO:0000256" key="3">
    <source>
        <dbReference type="ARBA" id="ARBA00023163"/>
    </source>
</evidence>
<dbReference type="InterPro" id="IPR001647">
    <property type="entry name" value="HTH_TetR"/>
</dbReference>
<dbReference type="SUPFAM" id="SSF46689">
    <property type="entry name" value="Homeodomain-like"/>
    <property type="match status" value="1"/>
</dbReference>
<dbReference type="PANTHER" id="PTHR30055:SF220">
    <property type="entry name" value="TETR-FAMILY REGULATORY PROTEIN"/>
    <property type="match status" value="1"/>
</dbReference>
<keyword evidence="1" id="KW-0805">Transcription regulation</keyword>
<dbReference type="InterPro" id="IPR025996">
    <property type="entry name" value="MT1864/Rv1816-like_C"/>
</dbReference>
<evidence type="ECO:0000256" key="1">
    <source>
        <dbReference type="ARBA" id="ARBA00023015"/>
    </source>
</evidence>
<evidence type="ECO:0000259" key="5">
    <source>
        <dbReference type="PROSITE" id="PS50977"/>
    </source>
</evidence>